<name>A0A1I1D2R2_BREAD</name>
<dbReference type="Proteomes" id="UP000240042">
    <property type="component" value="Unassembled WGS sequence"/>
</dbReference>
<protein>
    <submittedName>
        <fullName evidence="1">Uncharacterized protein</fullName>
    </submittedName>
</protein>
<evidence type="ECO:0000313" key="1">
    <source>
        <dbReference type="EMBL" id="SFB69067.1"/>
    </source>
</evidence>
<evidence type="ECO:0000313" key="2">
    <source>
        <dbReference type="Proteomes" id="UP000240042"/>
    </source>
</evidence>
<keyword evidence="2" id="KW-1185">Reference proteome</keyword>
<dbReference type="RefSeq" id="WP_092317457.1">
    <property type="nucleotide sequence ID" value="NZ_FOKY01000001.1"/>
</dbReference>
<gene>
    <name evidence="1" type="ORF">SAMN02745150_00238</name>
</gene>
<dbReference type="STRING" id="34097.SAMN02745150_00238"/>
<reference evidence="2" key="1">
    <citation type="submission" date="2016-10" db="EMBL/GenBank/DDBJ databases">
        <authorList>
            <person name="Varghese N."/>
            <person name="Submissions S."/>
        </authorList>
    </citation>
    <scope>NUCLEOTIDE SEQUENCE [LARGE SCALE GENOMIC DNA]</scope>
    <source>
        <strain evidence="2">ATCC 43811</strain>
    </source>
</reference>
<dbReference type="AlphaFoldDB" id="A0A1I1D2R2"/>
<organism evidence="1 2">
    <name type="scientific">Brevinema andersonii</name>
    <dbReference type="NCBI Taxonomy" id="34097"/>
    <lineage>
        <taxon>Bacteria</taxon>
        <taxon>Pseudomonadati</taxon>
        <taxon>Spirochaetota</taxon>
        <taxon>Spirochaetia</taxon>
        <taxon>Brevinematales</taxon>
        <taxon>Brevinemataceae</taxon>
        <taxon>Brevinema</taxon>
    </lineage>
</organism>
<sequence length="418" mass="46638">MKKYLWFLIFMPGLSFGQRFCMPDEKLGTALVVSNRVPIEADVRKIVSGLRAEGIKIFDARQDIDLKGVTQTNSPFAKDIGYALKISVLNESYAERVYRFSVTVLRLSDGVISSTELTVPKENFAILIAELYRLLCLLFPWKITSDPVVAEVSVERFSFPMGDFYGLKKGDEITVRYAQAREGLTESFAIIQKVSVLTNGSNISTTIEAKDLAKSVKTGDTILRKPPQRNRFSFTLAATAVAGGTMPLQARDGESLWRGFGVWPAGLIFNGEYERLLPYQLVSTTVFGINVDGMLGTFVFTGIGYRVIYRSWEFVPYLRLGVMYNPLVLDGVTADTPSMQGAGFRFGLNFGMSFMKRLGSNLFLGFDLGAQWYPLSYGAMLVSSQSIKPQWKNSSGWSNKLGLPSIYPYLGLKFGWMF</sequence>
<dbReference type="EMBL" id="FOKY01000001">
    <property type="protein sequence ID" value="SFB69067.1"/>
    <property type="molecule type" value="Genomic_DNA"/>
</dbReference>
<proteinExistence type="predicted"/>
<accession>A0A1I1D2R2</accession>